<dbReference type="InterPro" id="IPR019931">
    <property type="entry name" value="LPXTG_anchor"/>
</dbReference>
<keyword evidence="6" id="KW-1133">Transmembrane helix</keyword>
<keyword evidence="1" id="KW-0134">Cell wall</keyword>
<accession>A0A8J4AE77</accession>
<evidence type="ECO:0000256" key="2">
    <source>
        <dbReference type="ARBA" id="ARBA00022525"/>
    </source>
</evidence>
<evidence type="ECO:0000313" key="9">
    <source>
        <dbReference type="EMBL" id="GIL27048.1"/>
    </source>
</evidence>
<feature type="signal peptide" evidence="7">
    <location>
        <begin position="1"/>
        <end position="25"/>
    </location>
</feature>
<evidence type="ECO:0000256" key="4">
    <source>
        <dbReference type="ARBA" id="ARBA00023088"/>
    </source>
</evidence>
<organism evidence="9 10">
    <name type="scientific">Actinocatenispora comari</name>
    <dbReference type="NCBI Taxonomy" id="2807577"/>
    <lineage>
        <taxon>Bacteria</taxon>
        <taxon>Bacillati</taxon>
        <taxon>Actinomycetota</taxon>
        <taxon>Actinomycetes</taxon>
        <taxon>Micromonosporales</taxon>
        <taxon>Micromonosporaceae</taxon>
        <taxon>Actinocatenispora</taxon>
    </lineage>
</organism>
<name>A0A8J4AE77_9ACTN</name>
<evidence type="ECO:0000256" key="1">
    <source>
        <dbReference type="ARBA" id="ARBA00022512"/>
    </source>
</evidence>
<keyword evidence="3 7" id="KW-0732">Signal</keyword>
<dbReference type="Proteomes" id="UP000614996">
    <property type="component" value="Unassembled WGS sequence"/>
</dbReference>
<evidence type="ECO:0000256" key="6">
    <source>
        <dbReference type="SAM" id="Phobius"/>
    </source>
</evidence>
<sequence length="247" mass="24008">MKLTLLAAGFAGGVLVLTGATAAAADPGGPGGPGDPGAHHPVTVSATWSQQLAYQGDTVVLTARAKQPSVPAPSIRITATVPADALKPADGTDCDTDAVANTVTCTSSSYEKAPFRFVVKTAESRKVVAAVTAKAGTGDTGRARSELAVDAATSPSPSASSSPSASPSDSPSQSPSTQPSDSASATPSESASASSTGSAPPSPSPSSDGGGLPVTGTSLTIFGVLAAVLLAAGGALLVLARRRRTGR</sequence>
<feature type="transmembrane region" description="Helical" evidence="6">
    <location>
        <begin position="219"/>
        <end position="240"/>
    </location>
</feature>
<dbReference type="AlphaFoldDB" id="A0A8J4AE77"/>
<reference evidence="10" key="1">
    <citation type="journal article" date="2021" name="Int. J. Syst. Evol. Microbiol.">
        <title>Actinocatenispora comari sp. nov., an endophytic actinomycete isolated from aerial parts of Comarum salesowianum.</title>
        <authorList>
            <person name="Oyunbileg N."/>
            <person name="Iizaka Y."/>
            <person name="Hamada M."/>
            <person name="Davaapurev B.O."/>
            <person name="Fukumoto A."/>
            <person name="Tsetseg B."/>
            <person name="Kato F."/>
            <person name="Tamura T."/>
            <person name="Batkhuu J."/>
            <person name="Anzai Y."/>
        </authorList>
    </citation>
    <scope>NUCLEOTIDE SEQUENCE [LARGE SCALE GENOMIC DNA]</scope>
    <source>
        <strain evidence="10">NUM-2625</strain>
    </source>
</reference>
<dbReference type="PROSITE" id="PS50847">
    <property type="entry name" value="GRAM_POS_ANCHORING"/>
    <property type="match status" value="1"/>
</dbReference>
<gene>
    <name evidence="9" type="ORF">NUM_23020</name>
</gene>
<dbReference type="RefSeq" id="WP_207124810.1">
    <property type="nucleotide sequence ID" value="NZ_BOPO01000037.1"/>
</dbReference>
<comment type="caution">
    <text evidence="9">The sequence shown here is derived from an EMBL/GenBank/DDBJ whole genome shotgun (WGS) entry which is preliminary data.</text>
</comment>
<evidence type="ECO:0000256" key="3">
    <source>
        <dbReference type="ARBA" id="ARBA00022729"/>
    </source>
</evidence>
<evidence type="ECO:0000256" key="5">
    <source>
        <dbReference type="SAM" id="MobiDB-lite"/>
    </source>
</evidence>
<feature type="compositionally biased region" description="Low complexity" evidence="5">
    <location>
        <begin position="150"/>
        <end position="199"/>
    </location>
</feature>
<evidence type="ECO:0000256" key="7">
    <source>
        <dbReference type="SAM" id="SignalP"/>
    </source>
</evidence>
<feature type="domain" description="Gram-positive cocci surface proteins LPxTG" evidence="8">
    <location>
        <begin position="212"/>
        <end position="247"/>
    </location>
</feature>
<protein>
    <recommendedName>
        <fullName evidence="8">Gram-positive cocci surface proteins LPxTG domain-containing protein</fullName>
    </recommendedName>
</protein>
<keyword evidence="2" id="KW-0964">Secreted</keyword>
<proteinExistence type="predicted"/>
<keyword evidence="6" id="KW-0812">Transmembrane</keyword>
<dbReference type="EMBL" id="BOPO01000037">
    <property type="protein sequence ID" value="GIL27048.1"/>
    <property type="molecule type" value="Genomic_DNA"/>
</dbReference>
<keyword evidence="10" id="KW-1185">Reference proteome</keyword>
<evidence type="ECO:0000313" key="10">
    <source>
        <dbReference type="Proteomes" id="UP000614996"/>
    </source>
</evidence>
<evidence type="ECO:0000259" key="8">
    <source>
        <dbReference type="PROSITE" id="PS50847"/>
    </source>
</evidence>
<feature type="region of interest" description="Disordered" evidence="5">
    <location>
        <begin position="132"/>
        <end position="212"/>
    </location>
</feature>
<feature type="chain" id="PRO_5039367370" description="Gram-positive cocci surface proteins LPxTG domain-containing protein" evidence="7">
    <location>
        <begin position="26"/>
        <end position="247"/>
    </location>
</feature>
<keyword evidence="6" id="KW-0472">Membrane</keyword>
<keyword evidence="4" id="KW-0572">Peptidoglycan-anchor</keyword>
<dbReference type="Pfam" id="PF00746">
    <property type="entry name" value="Gram_pos_anchor"/>
    <property type="match status" value="1"/>
</dbReference>
<dbReference type="NCBIfam" id="TIGR01167">
    <property type="entry name" value="LPXTG_anchor"/>
    <property type="match status" value="1"/>
</dbReference>